<comment type="caution">
    <text evidence="1">The sequence shown here is derived from an EMBL/GenBank/DDBJ whole genome shotgun (WGS) entry which is preliminary data.</text>
</comment>
<reference evidence="1" key="2">
    <citation type="submission" date="2021-04" db="EMBL/GenBank/DDBJ databases">
        <authorList>
            <person name="Podell S."/>
        </authorList>
    </citation>
    <scope>NUCLEOTIDE SEQUENCE</scope>
    <source>
        <strain evidence="1">Hildebrandi</strain>
    </source>
</reference>
<reference evidence="1" key="1">
    <citation type="journal article" date="2021" name="Sci. Rep.">
        <title>Diploid genomic architecture of Nitzschia inconspicua, an elite biomass production diatom.</title>
        <authorList>
            <person name="Oliver A."/>
            <person name="Podell S."/>
            <person name="Pinowska A."/>
            <person name="Traller J.C."/>
            <person name="Smith S.R."/>
            <person name="McClure R."/>
            <person name="Beliaev A."/>
            <person name="Bohutskyi P."/>
            <person name="Hill E.A."/>
            <person name="Rabines A."/>
            <person name="Zheng H."/>
            <person name="Allen L.Z."/>
            <person name="Kuo A."/>
            <person name="Grigoriev I.V."/>
            <person name="Allen A.E."/>
            <person name="Hazlebeck D."/>
            <person name="Allen E.E."/>
        </authorList>
    </citation>
    <scope>NUCLEOTIDE SEQUENCE</scope>
    <source>
        <strain evidence="1">Hildebrandi</strain>
    </source>
</reference>
<dbReference type="EMBL" id="JAGRRH010000017">
    <property type="protein sequence ID" value="KAG7351887.1"/>
    <property type="molecule type" value="Genomic_DNA"/>
</dbReference>
<dbReference type="Proteomes" id="UP000693970">
    <property type="component" value="Unassembled WGS sequence"/>
</dbReference>
<organism evidence="1 2">
    <name type="scientific">Nitzschia inconspicua</name>
    <dbReference type="NCBI Taxonomy" id="303405"/>
    <lineage>
        <taxon>Eukaryota</taxon>
        <taxon>Sar</taxon>
        <taxon>Stramenopiles</taxon>
        <taxon>Ochrophyta</taxon>
        <taxon>Bacillariophyta</taxon>
        <taxon>Bacillariophyceae</taxon>
        <taxon>Bacillariophycidae</taxon>
        <taxon>Bacillariales</taxon>
        <taxon>Bacillariaceae</taxon>
        <taxon>Nitzschia</taxon>
    </lineage>
</organism>
<accession>A0A9K3KXR1</accession>
<protein>
    <submittedName>
        <fullName evidence="1">Uncharacterized protein</fullName>
    </submittedName>
</protein>
<dbReference type="AlphaFoldDB" id="A0A9K3KXR1"/>
<keyword evidence="2" id="KW-1185">Reference proteome</keyword>
<evidence type="ECO:0000313" key="1">
    <source>
        <dbReference type="EMBL" id="KAG7351887.1"/>
    </source>
</evidence>
<gene>
    <name evidence="1" type="ORF">IV203_007935</name>
</gene>
<evidence type="ECO:0000313" key="2">
    <source>
        <dbReference type="Proteomes" id="UP000693970"/>
    </source>
</evidence>
<dbReference type="OrthoDB" id="45599at2759"/>
<sequence>MSETMPPKYCYIVTGANSGIGLEATKQLASYLHLRNEKSVTIYMLCRSEERDRAAMATIGTPNILRFLKFDGSDSAETIQNQGTAGVVLGRLCEASSRPVCRYRLTRESVAAKRYIDALLGEERPSQESGSFWASRKGYTKDYGDVSNLTICKFLKDVTLQEKAWNAVRKFVP</sequence>
<name>A0A9K3KXR1_9STRA</name>
<proteinExistence type="predicted"/>